<dbReference type="AlphaFoldDB" id="A0A917S3B9"/>
<dbReference type="SUPFAM" id="SSF56281">
    <property type="entry name" value="Metallo-hydrolase/oxidoreductase"/>
    <property type="match status" value="1"/>
</dbReference>
<name>A0A917S3B9_9BACL</name>
<dbReference type="Gene3D" id="3.60.15.10">
    <property type="entry name" value="Ribonuclease Z/Hydroxyacylglutathione hydrolase-like"/>
    <property type="match status" value="1"/>
</dbReference>
<dbReference type="EMBL" id="BMOK01000007">
    <property type="protein sequence ID" value="GGL54720.1"/>
    <property type="molecule type" value="Genomic_DNA"/>
</dbReference>
<evidence type="ECO:0000313" key="3">
    <source>
        <dbReference type="Proteomes" id="UP000654670"/>
    </source>
</evidence>
<dbReference type="SMART" id="SM00849">
    <property type="entry name" value="Lactamase_B"/>
    <property type="match status" value="1"/>
</dbReference>
<dbReference type="InterPro" id="IPR001279">
    <property type="entry name" value="Metallo-B-lactamas"/>
</dbReference>
<dbReference type="InterPro" id="IPR050855">
    <property type="entry name" value="NDM-1-like"/>
</dbReference>
<organism evidence="2 3">
    <name type="scientific">Sporolactobacillus putidus</name>
    <dbReference type="NCBI Taxonomy" id="492735"/>
    <lineage>
        <taxon>Bacteria</taxon>
        <taxon>Bacillati</taxon>
        <taxon>Bacillota</taxon>
        <taxon>Bacilli</taxon>
        <taxon>Bacillales</taxon>
        <taxon>Sporolactobacillaceae</taxon>
        <taxon>Sporolactobacillus</taxon>
    </lineage>
</organism>
<reference evidence="2" key="2">
    <citation type="submission" date="2020-09" db="EMBL/GenBank/DDBJ databases">
        <authorList>
            <person name="Sun Q."/>
            <person name="Ohkuma M."/>
        </authorList>
    </citation>
    <scope>NUCLEOTIDE SEQUENCE</scope>
    <source>
        <strain evidence="2">JCM 15325</strain>
    </source>
</reference>
<evidence type="ECO:0000259" key="1">
    <source>
        <dbReference type="SMART" id="SM00849"/>
    </source>
</evidence>
<dbReference type="Pfam" id="PF00753">
    <property type="entry name" value="Lactamase_B"/>
    <property type="match status" value="1"/>
</dbReference>
<dbReference type="PANTHER" id="PTHR42951:SF4">
    <property type="entry name" value="ACYL-COENZYME A THIOESTERASE MBLAC2"/>
    <property type="match status" value="1"/>
</dbReference>
<proteinExistence type="predicted"/>
<accession>A0A917S3B9</accession>
<evidence type="ECO:0000313" key="2">
    <source>
        <dbReference type="EMBL" id="GGL54720.1"/>
    </source>
</evidence>
<dbReference type="PANTHER" id="PTHR42951">
    <property type="entry name" value="METALLO-BETA-LACTAMASE DOMAIN-CONTAINING"/>
    <property type="match status" value="1"/>
</dbReference>
<sequence>MLKKLTERVYYSPHDPRTDRPALGLICGDSYSLAVDAGNSPAHAKTFLQQIQGINKAPLTFVALTHWHWDHTFGLHTINVLSISQKETKKQLEYLKTLKWDDASIDSRVETGEEIAFCRDMIKREMPEREYLTLKSPDITFHDQLEIDLGGIHCVMKHVGGVHSNDASIVYVPEERVMFLGDCLCPDYYSGDWSYDREGLARLLAQIQDYPADDYVTSHNPPDKHGELWSYLKELMDSGERVGAETSLERVISKYKTEQREMPNEEQINDMKYFINGNRKKKRIMKTYPQEKQIND</sequence>
<keyword evidence="2" id="KW-0378">Hydrolase</keyword>
<feature type="domain" description="Metallo-beta-lactamase" evidence="1">
    <location>
        <begin position="20"/>
        <end position="219"/>
    </location>
</feature>
<dbReference type="GO" id="GO:0016787">
    <property type="term" value="F:hydrolase activity"/>
    <property type="evidence" value="ECO:0007669"/>
    <property type="project" value="UniProtKB-KW"/>
</dbReference>
<dbReference type="RefSeq" id="WP_188802824.1">
    <property type="nucleotide sequence ID" value="NZ_BMOK01000007.1"/>
</dbReference>
<reference evidence="2" key="1">
    <citation type="journal article" date="2014" name="Int. J. Syst. Evol. Microbiol.">
        <title>Complete genome sequence of Corynebacterium casei LMG S-19264T (=DSM 44701T), isolated from a smear-ripened cheese.</title>
        <authorList>
            <consortium name="US DOE Joint Genome Institute (JGI-PGF)"/>
            <person name="Walter F."/>
            <person name="Albersmeier A."/>
            <person name="Kalinowski J."/>
            <person name="Ruckert C."/>
        </authorList>
    </citation>
    <scope>NUCLEOTIDE SEQUENCE</scope>
    <source>
        <strain evidence="2">JCM 15325</strain>
    </source>
</reference>
<gene>
    <name evidence="2" type="ORF">GCM10007968_18470</name>
</gene>
<comment type="caution">
    <text evidence="2">The sequence shown here is derived from an EMBL/GenBank/DDBJ whole genome shotgun (WGS) entry which is preliminary data.</text>
</comment>
<dbReference type="InterPro" id="IPR036866">
    <property type="entry name" value="RibonucZ/Hydroxyglut_hydro"/>
</dbReference>
<keyword evidence="3" id="KW-1185">Reference proteome</keyword>
<protein>
    <submittedName>
        <fullName evidence="2">Zn-dependent hydrolase</fullName>
    </submittedName>
</protein>
<dbReference type="Proteomes" id="UP000654670">
    <property type="component" value="Unassembled WGS sequence"/>
</dbReference>